<organism evidence="3 4">
    <name type="scientific">Halobacillus locisalis</name>
    <dbReference type="NCBI Taxonomy" id="220753"/>
    <lineage>
        <taxon>Bacteria</taxon>
        <taxon>Bacillati</taxon>
        <taxon>Bacillota</taxon>
        <taxon>Bacilli</taxon>
        <taxon>Bacillales</taxon>
        <taxon>Bacillaceae</taxon>
        <taxon>Halobacillus</taxon>
    </lineage>
</organism>
<feature type="transmembrane region" description="Helical" evidence="1">
    <location>
        <begin position="154"/>
        <end position="175"/>
    </location>
</feature>
<comment type="caution">
    <text evidence="3">The sequence shown here is derived from an EMBL/GenBank/DDBJ whole genome shotgun (WGS) entry which is preliminary data.</text>
</comment>
<dbReference type="InterPro" id="IPR009597">
    <property type="entry name" value="DUF1206"/>
</dbReference>
<feature type="domain" description="DUF1206" evidence="2">
    <location>
        <begin position="111"/>
        <end position="179"/>
    </location>
</feature>
<evidence type="ECO:0000313" key="4">
    <source>
        <dbReference type="Proteomes" id="UP000571017"/>
    </source>
</evidence>
<feature type="transmembrane region" description="Helical" evidence="1">
    <location>
        <begin position="73"/>
        <end position="91"/>
    </location>
</feature>
<feature type="transmembrane region" description="Helical" evidence="1">
    <location>
        <begin position="248"/>
        <end position="266"/>
    </location>
</feature>
<dbReference type="RefSeq" id="WP_181473375.1">
    <property type="nucleotide sequence ID" value="NZ_JACEFG010000003.1"/>
</dbReference>
<evidence type="ECO:0000256" key="1">
    <source>
        <dbReference type="SAM" id="Phobius"/>
    </source>
</evidence>
<name>A0A838CWK9_9BACI</name>
<protein>
    <submittedName>
        <fullName evidence="3">DUF1206 domain-containing protein</fullName>
    </submittedName>
</protein>
<feature type="transmembrane region" description="Helical" evidence="1">
    <location>
        <begin position="111"/>
        <end position="134"/>
    </location>
</feature>
<dbReference type="Pfam" id="PF06724">
    <property type="entry name" value="DUF1206"/>
    <property type="match status" value="3"/>
</dbReference>
<evidence type="ECO:0000259" key="2">
    <source>
        <dbReference type="Pfam" id="PF06724"/>
    </source>
</evidence>
<feature type="domain" description="DUF1206" evidence="2">
    <location>
        <begin position="206"/>
        <end position="273"/>
    </location>
</feature>
<keyword evidence="4" id="KW-1185">Reference proteome</keyword>
<gene>
    <name evidence="3" type="ORF">H0266_15745</name>
</gene>
<feature type="domain" description="DUF1206" evidence="2">
    <location>
        <begin position="28"/>
        <end position="95"/>
    </location>
</feature>
<accession>A0A838CWK9</accession>
<keyword evidence="1" id="KW-1133">Transmembrane helix</keyword>
<feature type="transmembrane region" description="Helical" evidence="1">
    <location>
        <begin position="34"/>
        <end position="53"/>
    </location>
</feature>
<dbReference type="Proteomes" id="UP000571017">
    <property type="component" value="Unassembled WGS sequence"/>
</dbReference>
<proteinExistence type="predicted"/>
<feature type="transmembrane region" description="Helical" evidence="1">
    <location>
        <begin position="207"/>
        <end position="228"/>
    </location>
</feature>
<sequence length="280" mass="30273">MSATMQAKASSEKAKEEIKPWIRRIGRFGYMSKGVVYALVGILTFMAAIGVGGKMTGTSGMFRTVASVPFGEFLLWVIGIGVIGYIMWSFIKAIKDPHNKGKDAKGIVTRIGYAVSGLIYTGLAVNAIQIAMHSGSGGGNTNQTISAMLLGQPFGRFLVGALGLIVIGYGIKEFYQGFTENFMSKFQTSEMDQHERKIARNAGKMGLMARGIVLGMIGFFFTLTAWTADPSETKGLDGALSELARQPYGSYLLGAVALGFILYGIYQMARGRYQHMSFGK</sequence>
<dbReference type="AlphaFoldDB" id="A0A838CWK9"/>
<keyword evidence="1" id="KW-0812">Transmembrane</keyword>
<evidence type="ECO:0000313" key="3">
    <source>
        <dbReference type="EMBL" id="MBA2176350.1"/>
    </source>
</evidence>
<reference evidence="3 4" key="1">
    <citation type="journal article" date="2004" name="Extremophiles">
        <title>Halobacillus locisalis sp. nov., a halophilic bacterium isolated from a marine solar saltern of the Yellow Sea in Korea.</title>
        <authorList>
            <person name="Yoon J.H."/>
            <person name="Kang K.H."/>
            <person name="Oh T.K."/>
            <person name="Park Y.H."/>
        </authorList>
    </citation>
    <scope>NUCLEOTIDE SEQUENCE [LARGE SCALE GENOMIC DNA]</scope>
    <source>
        <strain evidence="3 4">KCTC 3788</strain>
    </source>
</reference>
<keyword evidence="1" id="KW-0472">Membrane</keyword>
<dbReference type="EMBL" id="JACEFG010000003">
    <property type="protein sequence ID" value="MBA2176350.1"/>
    <property type="molecule type" value="Genomic_DNA"/>
</dbReference>